<keyword evidence="2" id="KW-1185">Reference proteome</keyword>
<name>A0ABQ0BSI6_9FIRM</name>
<dbReference type="EMBL" id="BAABZQ010000001">
    <property type="protein sequence ID" value="GAA6499486.1"/>
    <property type="molecule type" value="Genomic_DNA"/>
</dbReference>
<protein>
    <submittedName>
        <fullName evidence="1">Uncharacterized protein</fullName>
    </submittedName>
</protein>
<sequence length="69" mass="7754">MDNDEAQKLIINLKKGMATLEVLIDGCNKRIERSKYENLKSAIAEVTMTVANNASKLALLEPGPMEQWY</sequence>
<proteinExistence type="predicted"/>
<comment type="caution">
    <text evidence="1">The sequence shown here is derived from an EMBL/GenBank/DDBJ whole genome shotgun (WGS) entry which is preliminary data.</text>
</comment>
<evidence type="ECO:0000313" key="2">
    <source>
        <dbReference type="Proteomes" id="UP001600941"/>
    </source>
</evidence>
<organism evidence="1 2">
    <name type="scientific">Blautia parvula</name>
    <dbReference type="NCBI Taxonomy" id="2877527"/>
    <lineage>
        <taxon>Bacteria</taxon>
        <taxon>Bacillati</taxon>
        <taxon>Bacillota</taxon>
        <taxon>Clostridia</taxon>
        <taxon>Lachnospirales</taxon>
        <taxon>Lachnospiraceae</taxon>
        <taxon>Blautia</taxon>
    </lineage>
</organism>
<evidence type="ECO:0000313" key="1">
    <source>
        <dbReference type="EMBL" id="GAA6499486.1"/>
    </source>
</evidence>
<accession>A0ABQ0BSI6</accession>
<dbReference type="RefSeq" id="WP_146051727.1">
    <property type="nucleotide sequence ID" value="NZ_AP031413.1"/>
</dbReference>
<gene>
    <name evidence="1" type="ORF">K340107D12_23020</name>
</gene>
<reference evidence="1 2" key="1">
    <citation type="submission" date="2024-04" db="EMBL/GenBank/DDBJ databases">
        <title>Defined microbial consortia suppress multidrug-resistant proinflammatory Enterobacteriaceae via ecological control.</title>
        <authorList>
            <person name="Furuichi M."/>
            <person name="Kawaguchi T."/>
            <person name="Pust M."/>
            <person name="Yasuma K."/>
            <person name="Plichta D."/>
            <person name="Hasegawa N."/>
            <person name="Ohya T."/>
            <person name="Bhattarai S."/>
            <person name="Sasajima S."/>
            <person name="Aoto Y."/>
            <person name="Tuganbaev T."/>
            <person name="Yaginuma M."/>
            <person name="Ueda M."/>
            <person name="Okahashi N."/>
            <person name="Amafuji K."/>
            <person name="Kiridooshi Y."/>
            <person name="Sugita K."/>
            <person name="Strazar M."/>
            <person name="Skelly A."/>
            <person name="Suda W."/>
            <person name="Hattori M."/>
            <person name="Nakamoto N."/>
            <person name="Caballero S."/>
            <person name="Norman J."/>
            <person name="Olle B."/>
            <person name="Tanoue T."/>
            <person name="Arita M."/>
            <person name="Bucci V."/>
            <person name="Atarashi K."/>
            <person name="Xavier R."/>
            <person name="Honda K."/>
        </authorList>
    </citation>
    <scope>NUCLEOTIDE SEQUENCE [LARGE SCALE GENOMIC DNA]</scope>
    <source>
        <strain evidence="2">k34-0107-D12</strain>
    </source>
</reference>
<dbReference type="Proteomes" id="UP001600941">
    <property type="component" value="Unassembled WGS sequence"/>
</dbReference>